<dbReference type="AlphaFoldDB" id="D5Q4E5"/>
<dbReference type="Gene3D" id="3.90.580.10">
    <property type="entry name" value="Zinc finger, CHC2-type domain"/>
    <property type="match status" value="1"/>
</dbReference>
<sequence>MAVCPFHNDKNPSMKVDKRFHCFACQADGDVIDFVSRLCGLPCKEAAMKLADDFGISYDSRHKPTVRPHIREPTAEQLYQKEEARCYRVLTDYFHLLRRWETQHAPKQPDDVWHPLFVEALQRKSHIEYLIDTLIDGTKEEKQALVAEQRKEVMKLEQRIAEYRGRSPKQFGAEPER</sequence>
<evidence type="ECO:0000259" key="5">
    <source>
        <dbReference type="SMART" id="SM00400"/>
    </source>
</evidence>
<accession>D5Q4E5</accession>
<evidence type="ECO:0000256" key="3">
    <source>
        <dbReference type="ARBA" id="ARBA00022833"/>
    </source>
</evidence>
<name>D5Q4E5_CLODI</name>
<feature type="coiled-coil region" evidence="4">
    <location>
        <begin position="139"/>
        <end position="166"/>
    </location>
</feature>
<dbReference type="SMART" id="SM00400">
    <property type="entry name" value="ZnF_CHCC"/>
    <property type="match status" value="1"/>
</dbReference>
<dbReference type="InterPro" id="IPR050219">
    <property type="entry name" value="DnaG_primase"/>
</dbReference>
<dbReference type="Pfam" id="PF01807">
    <property type="entry name" value="Zn_ribbon_DnaG"/>
    <property type="match status" value="1"/>
</dbReference>
<keyword evidence="3" id="KW-0862">Zinc</keyword>
<evidence type="ECO:0000256" key="1">
    <source>
        <dbReference type="ARBA" id="ARBA00022723"/>
    </source>
</evidence>
<gene>
    <name evidence="6" type="ORF">HMPREF0220_1777</name>
</gene>
<dbReference type="PANTHER" id="PTHR30313:SF2">
    <property type="entry name" value="DNA PRIMASE"/>
    <property type="match status" value="1"/>
</dbReference>
<proteinExistence type="predicted"/>
<dbReference type="EMBL" id="ADNX01000040">
    <property type="protein sequence ID" value="EFH07245.1"/>
    <property type="molecule type" value="Genomic_DNA"/>
</dbReference>
<keyword evidence="1" id="KW-0479">Metal-binding</keyword>
<dbReference type="SUPFAM" id="SSF57783">
    <property type="entry name" value="Zinc beta-ribbon"/>
    <property type="match status" value="1"/>
</dbReference>
<dbReference type="GO" id="GO:0008270">
    <property type="term" value="F:zinc ion binding"/>
    <property type="evidence" value="ECO:0007669"/>
    <property type="project" value="UniProtKB-KW"/>
</dbReference>
<dbReference type="InterPro" id="IPR036977">
    <property type="entry name" value="DNA_primase_Znf_CHC2"/>
</dbReference>
<keyword evidence="4" id="KW-0175">Coiled coil</keyword>
<dbReference type="GO" id="GO:0005737">
    <property type="term" value="C:cytoplasm"/>
    <property type="evidence" value="ECO:0007669"/>
    <property type="project" value="TreeGrafter"/>
</dbReference>
<reference evidence="6 7" key="1">
    <citation type="submission" date="2010-05" db="EMBL/GenBank/DDBJ databases">
        <authorList>
            <person name="Qin X."/>
            <person name="Bachman B."/>
            <person name="Battles P."/>
            <person name="Bell A."/>
            <person name="Bess C."/>
            <person name="Bickham C."/>
            <person name="Chaboub L."/>
            <person name="Chen D."/>
            <person name="Coyle M."/>
            <person name="Deiros D.R."/>
            <person name="Dinh H."/>
            <person name="Forbes L."/>
            <person name="Fowler G."/>
            <person name="Francisco L."/>
            <person name="Fu Q."/>
            <person name="Gubbala S."/>
            <person name="Hale W."/>
            <person name="Han Y."/>
            <person name="Hemphill L."/>
            <person name="Highlander S.K."/>
            <person name="Hirani K."/>
            <person name="Hogues M."/>
            <person name="Jackson L."/>
            <person name="Jakkamsetti A."/>
            <person name="Javaid M."/>
            <person name="Jiang H."/>
            <person name="Korchina V."/>
            <person name="Kovar C."/>
            <person name="Lara F."/>
            <person name="Lee S."/>
            <person name="Mata R."/>
            <person name="Mathew T."/>
            <person name="Moen C."/>
            <person name="Morales K."/>
            <person name="Munidasa M."/>
            <person name="Nazareth L."/>
            <person name="Ngo R."/>
            <person name="Nguyen L."/>
            <person name="Okwuonu G."/>
            <person name="Ongeri F."/>
            <person name="Patil S."/>
            <person name="Petrosino J."/>
            <person name="Pham C."/>
            <person name="Pham P."/>
            <person name="Pu L.-L."/>
            <person name="Puazo M."/>
            <person name="Raj R."/>
            <person name="Reid J."/>
            <person name="Rouhana J."/>
            <person name="Saada N."/>
            <person name="Shang Y."/>
            <person name="Simmons D."/>
            <person name="Thornton R."/>
            <person name="Warren J."/>
            <person name="Weissenberger G."/>
            <person name="Zhang J."/>
            <person name="Zhang L."/>
            <person name="Zhou C."/>
            <person name="Zhu D."/>
            <person name="Muzny D."/>
            <person name="Worley K."/>
            <person name="Gibbs R."/>
        </authorList>
    </citation>
    <scope>NUCLEOTIDE SEQUENCE [LARGE SCALE GENOMIC DNA]</scope>
    <source>
        <strain evidence="6 7">NAP08</strain>
    </source>
</reference>
<feature type="domain" description="Zinc finger CHC2-type" evidence="5">
    <location>
        <begin position="1"/>
        <end position="51"/>
    </location>
</feature>
<dbReference type="GO" id="GO:0003899">
    <property type="term" value="F:DNA-directed RNA polymerase activity"/>
    <property type="evidence" value="ECO:0007669"/>
    <property type="project" value="InterPro"/>
</dbReference>
<organism evidence="6 7">
    <name type="scientific">Clostridioides difficile NAP08</name>
    <dbReference type="NCBI Taxonomy" id="525259"/>
    <lineage>
        <taxon>Bacteria</taxon>
        <taxon>Bacillati</taxon>
        <taxon>Bacillota</taxon>
        <taxon>Clostridia</taxon>
        <taxon>Peptostreptococcales</taxon>
        <taxon>Peptostreptococcaceae</taxon>
        <taxon>Clostridioides</taxon>
    </lineage>
</organism>
<dbReference type="InterPro" id="IPR002694">
    <property type="entry name" value="Znf_CHC2"/>
</dbReference>
<dbReference type="GO" id="GO:0006269">
    <property type="term" value="P:DNA replication, synthesis of primer"/>
    <property type="evidence" value="ECO:0007669"/>
    <property type="project" value="TreeGrafter"/>
</dbReference>
<dbReference type="HOGENOM" id="CLU_094413_0_1_9"/>
<dbReference type="GO" id="GO:0003677">
    <property type="term" value="F:DNA binding"/>
    <property type="evidence" value="ECO:0007669"/>
    <property type="project" value="InterPro"/>
</dbReference>
<dbReference type="PANTHER" id="PTHR30313">
    <property type="entry name" value="DNA PRIMASE"/>
    <property type="match status" value="1"/>
</dbReference>
<evidence type="ECO:0000256" key="4">
    <source>
        <dbReference type="SAM" id="Coils"/>
    </source>
</evidence>
<dbReference type="Proteomes" id="UP000003227">
    <property type="component" value="Unassembled WGS sequence"/>
</dbReference>
<protein>
    <submittedName>
        <fullName evidence="6">CHC2 zinc finger domain protein</fullName>
    </submittedName>
</protein>
<keyword evidence="2" id="KW-0863">Zinc-finger</keyword>
<evidence type="ECO:0000313" key="6">
    <source>
        <dbReference type="EMBL" id="EFH07245.1"/>
    </source>
</evidence>
<comment type="caution">
    <text evidence="6">The sequence shown here is derived from an EMBL/GenBank/DDBJ whole genome shotgun (WGS) entry which is preliminary data.</text>
</comment>
<evidence type="ECO:0000256" key="2">
    <source>
        <dbReference type="ARBA" id="ARBA00022771"/>
    </source>
</evidence>
<evidence type="ECO:0000313" key="7">
    <source>
        <dbReference type="Proteomes" id="UP000003227"/>
    </source>
</evidence>